<keyword evidence="1" id="KW-0645">Protease</keyword>
<keyword evidence="2" id="KW-0479">Metal-binding</keyword>
<evidence type="ECO:0000259" key="6">
    <source>
        <dbReference type="PROSITE" id="PS50249"/>
    </source>
</evidence>
<proteinExistence type="predicted"/>
<accession>A0A1F6GDI5</accession>
<keyword evidence="5" id="KW-0482">Metalloprotease</keyword>
<dbReference type="CDD" id="cd08071">
    <property type="entry name" value="MPN_DUF2466"/>
    <property type="match status" value="1"/>
</dbReference>
<keyword evidence="3" id="KW-0378">Hydrolase</keyword>
<dbReference type="STRING" id="1817772.A2527_04555"/>
<evidence type="ECO:0000256" key="4">
    <source>
        <dbReference type="ARBA" id="ARBA00022833"/>
    </source>
</evidence>
<evidence type="ECO:0000313" key="7">
    <source>
        <dbReference type="EMBL" id="OGG96176.1"/>
    </source>
</evidence>
<organism evidence="7 8">
    <name type="scientific">Candidatus Lambdaproteobacteria bacterium RIFOXYD2_FULL_50_16</name>
    <dbReference type="NCBI Taxonomy" id="1817772"/>
    <lineage>
        <taxon>Bacteria</taxon>
        <taxon>Pseudomonadati</taxon>
        <taxon>Pseudomonadota</taxon>
        <taxon>Candidatus Lambdaproteobacteria</taxon>
    </lineage>
</organism>
<dbReference type="Pfam" id="PF04002">
    <property type="entry name" value="RadC"/>
    <property type="match status" value="1"/>
</dbReference>
<evidence type="ECO:0000256" key="1">
    <source>
        <dbReference type="ARBA" id="ARBA00022670"/>
    </source>
</evidence>
<dbReference type="InterPro" id="IPR025657">
    <property type="entry name" value="RadC_JAB"/>
</dbReference>
<gene>
    <name evidence="7" type="ORF">A2527_04555</name>
</gene>
<sequence length="458" mass="52868">MFEQFSRLVEKWIQKQGFGPQIAALTPKPRPPRLTDQFLWRAFLPEALPEAGRACLCLPQNPLGPWQTELEQLNEFTTQPQIKALISKSPLGFLEPEDQELLQIRLLRFQERINQWHRGDYHRQIAEDPFDTLFGLYQDLRLDEPWAAARFLSRIGYGFPHSQGAYRAFRRFDGTESESYQGWFDKLTDQASLEEAYQLDRRWDLIFGPLAPLSLPSVCMDSPLCPSCFLQSGCRFFKERYLTDTRLALENRLRLGQGAEIDARELVLYLAQERWHNGVIQNRWIQGFATGRLEALPILEKIGPQEEEFILFARALEEAGFRIANMEREKPGQVITNSQGIFEHYRFRLGREKQESFHILILDNKYQQIGLKMISMGLLDQTLVHPREVFAPAIQLRAAAIILIHNHPSGDVQPSHQDLAITDRLSKAGQLIGIAVLDHVILSEERYFSFVDENLLPG</sequence>
<dbReference type="PROSITE" id="PS50249">
    <property type="entry name" value="MPN"/>
    <property type="match status" value="1"/>
</dbReference>
<protein>
    <recommendedName>
        <fullName evidence="6">MPN domain-containing protein</fullName>
    </recommendedName>
</protein>
<dbReference type="InterPro" id="IPR001405">
    <property type="entry name" value="UPF0758"/>
</dbReference>
<dbReference type="PROSITE" id="PS01302">
    <property type="entry name" value="UPF0758"/>
    <property type="match status" value="1"/>
</dbReference>
<dbReference type="GO" id="GO:0046872">
    <property type="term" value="F:metal ion binding"/>
    <property type="evidence" value="ECO:0007669"/>
    <property type="project" value="UniProtKB-KW"/>
</dbReference>
<dbReference type="Proteomes" id="UP000178449">
    <property type="component" value="Unassembled WGS sequence"/>
</dbReference>
<dbReference type="InterPro" id="IPR020891">
    <property type="entry name" value="UPF0758_CS"/>
</dbReference>
<comment type="caution">
    <text evidence="7">The sequence shown here is derived from an EMBL/GenBank/DDBJ whole genome shotgun (WGS) entry which is preliminary data.</text>
</comment>
<name>A0A1F6GDI5_9PROT</name>
<evidence type="ECO:0000313" key="8">
    <source>
        <dbReference type="Proteomes" id="UP000178449"/>
    </source>
</evidence>
<evidence type="ECO:0000256" key="2">
    <source>
        <dbReference type="ARBA" id="ARBA00022723"/>
    </source>
</evidence>
<dbReference type="AlphaFoldDB" id="A0A1F6GDI5"/>
<dbReference type="GO" id="GO:0008237">
    <property type="term" value="F:metallopeptidase activity"/>
    <property type="evidence" value="ECO:0007669"/>
    <property type="project" value="UniProtKB-KW"/>
</dbReference>
<reference evidence="7 8" key="1">
    <citation type="journal article" date="2016" name="Nat. Commun.">
        <title>Thousands of microbial genomes shed light on interconnected biogeochemical processes in an aquifer system.</title>
        <authorList>
            <person name="Anantharaman K."/>
            <person name="Brown C.T."/>
            <person name="Hug L.A."/>
            <person name="Sharon I."/>
            <person name="Castelle C.J."/>
            <person name="Probst A.J."/>
            <person name="Thomas B.C."/>
            <person name="Singh A."/>
            <person name="Wilkins M.J."/>
            <person name="Karaoz U."/>
            <person name="Brodie E.L."/>
            <person name="Williams K.H."/>
            <person name="Hubbard S.S."/>
            <person name="Banfield J.F."/>
        </authorList>
    </citation>
    <scope>NUCLEOTIDE SEQUENCE [LARGE SCALE GENOMIC DNA]</scope>
</reference>
<dbReference type="InterPro" id="IPR037518">
    <property type="entry name" value="MPN"/>
</dbReference>
<dbReference type="GO" id="GO:0006508">
    <property type="term" value="P:proteolysis"/>
    <property type="evidence" value="ECO:0007669"/>
    <property type="project" value="UniProtKB-KW"/>
</dbReference>
<evidence type="ECO:0000256" key="5">
    <source>
        <dbReference type="ARBA" id="ARBA00023049"/>
    </source>
</evidence>
<feature type="domain" description="MPN" evidence="6">
    <location>
        <begin position="334"/>
        <end position="456"/>
    </location>
</feature>
<dbReference type="PANTHER" id="PTHR30471:SF3">
    <property type="entry name" value="UPF0758 PROTEIN YEES-RELATED"/>
    <property type="match status" value="1"/>
</dbReference>
<dbReference type="PANTHER" id="PTHR30471">
    <property type="entry name" value="DNA REPAIR PROTEIN RADC"/>
    <property type="match status" value="1"/>
</dbReference>
<dbReference type="Gene3D" id="3.40.140.10">
    <property type="entry name" value="Cytidine Deaminase, domain 2"/>
    <property type="match status" value="1"/>
</dbReference>
<evidence type="ECO:0000256" key="3">
    <source>
        <dbReference type="ARBA" id="ARBA00022801"/>
    </source>
</evidence>
<keyword evidence="4" id="KW-0862">Zinc</keyword>
<dbReference type="EMBL" id="MFNE01000018">
    <property type="protein sequence ID" value="OGG96176.1"/>
    <property type="molecule type" value="Genomic_DNA"/>
</dbReference>